<dbReference type="OrthoDB" id="5848222at2759"/>
<proteinExistence type="predicted"/>
<protein>
    <submittedName>
        <fullName evidence="2">Uncharacterized protein</fullName>
    </submittedName>
</protein>
<sequence length="141" mass="15962">MAPNVGLQQRKYVQRRLSAMEMIALRWMVGVTQLDRICNDDIRNRFGVGAISDKLRKSRLQWYGHVLHAEAGTVRKIGVELEVPGKRPKDRPKQRWLDTLHADLKLESTRTKRAAGLNGVNGPPKRTPLPDGTNAEEEEGE</sequence>
<organism evidence="2 3">
    <name type="scientific">Ancylostoma duodenale</name>
    <dbReference type="NCBI Taxonomy" id="51022"/>
    <lineage>
        <taxon>Eukaryota</taxon>
        <taxon>Metazoa</taxon>
        <taxon>Ecdysozoa</taxon>
        <taxon>Nematoda</taxon>
        <taxon>Chromadorea</taxon>
        <taxon>Rhabditida</taxon>
        <taxon>Rhabditina</taxon>
        <taxon>Rhabditomorpha</taxon>
        <taxon>Strongyloidea</taxon>
        <taxon>Ancylostomatidae</taxon>
        <taxon>Ancylostomatinae</taxon>
        <taxon>Ancylostoma</taxon>
    </lineage>
</organism>
<keyword evidence="3" id="KW-1185">Reference proteome</keyword>
<dbReference type="Proteomes" id="UP000054047">
    <property type="component" value="Unassembled WGS sequence"/>
</dbReference>
<feature type="region of interest" description="Disordered" evidence="1">
    <location>
        <begin position="107"/>
        <end position="141"/>
    </location>
</feature>
<dbReference type="EMBL" id="KN768487">
    <property type="protein sequence ID" value="KIH46795.1"/>
    <property type="molecule type" value="Genomic_DNA"/>
</dbReference>
<accession>A0A0C2FE29</accession>
<dbReference type="AlphaFoldDB" id="A0A0C2FE29"/>
<name>A0A0C2FE29_9BILA</name>
<evidence type="ECO:0000313" key="3">
    <source>
        <dbReference type="Proteomes" id="UP000054047"/>
    </source>
</evidence>
<evidence type="ECO:0000256" key="1">
    <source>
        <dbReference type="SAM" id="MobiDB-lite"/>
    </source>
</evidence>
<reference evidence="2 3" key="1">
    <citation type="submission" date="2013-12" db="EMBL/GenBank/DDBJ databases">
        <title>Draft genome of the parsitic nematode Ancylostoma duodenale.</title>
        <authorList>
            <person name="Mitreva M."/>
        </authorList>
    </citation>
    <scope>NUCLEOTIDE SEQUENCE [LARGE SCALE GENOMIC DNA]</scope>
    <source>
        <strain evidence="2 3">Zhejiang</strain>
    </source>
</reference>
<gene>
    <name evidence="2" type="ORF">ANCDUO_23150</name>
</gene>
<evidence type="ECO:0000313" key="2">
    <source>
        <dbReference type="EMBL" id="KIH46795.1"/>
    </source>
</evidence>